<dbReference type="eggNOG" id="ENOG502TJ9I">
    <property type="taxonomic scope" value="Eukaryota"/>
</dbReference>
<evidence type="ECO:0000256" key="1">
    <source>
        <dbReference type="SAM" id="MobiDB-lite"/>
    </source>
</evidence>
<evidence type="ECO:0000313" key="3">
    <source>
        <dbReference type="Proteomes" id="UP000008068"/>
    </source>
</evidence>
<gene>
    <name evidence="2" type="ORF">CAEBREN_08038</name>
</gene>
<feature type="region of interest" description="Disordered" evidence="1">
    <location>
        <begin position="1"/>
        <end position="33"/>
    </location>
</feature>
<sequence length="263" mass="29889">MEILPRTDQPGPSSVVIETPTTSSTSDDQKTTPEAKPLLFSINNILNNIGNNPTSSNSRTVENVLFGSGFNLFAFMQAMPIINAQQVENILPSLMNRNGECDINVTKQPYVIVQHERGAKKNMTRKLTDQGKIKNEFCWALQYKAIRNKLFWKVTNYKSDAECDITLVVTLSPKCFMTGIQDNIAGFFLVKIITPSGPIEEECWVPLKWEKKYMQRMFEKKIEATYNKEETFGLLSVQQFLKEQPGVIKRLPTDPTITSRWVA</sequence>
<dbReference type="EMBL" id="GL379816">
    <property type="protein sequence ID" value="EGT45951.1"/>
    <property type="molecule type" value="Genomic_DNA"/>
</dbReference>
<dbReference type="HOGENOM" id="CLU_1058557_0_0_1"/>
<evidence type="ECO:0000313" key="2">
    <source>
        <dbReference type="EMBL" id="EGT45951.1"/>
    </source>
</evidence>
<organism evidence="3">
    <name type="scientific">Caenorhabditis brenneri</name>
    <name type="common">Nematode worm</name>
    <dbReference type="NCBI Taxonomy" id="135651"/>
    <lineage>
        <taxon>Eukaryota</taxon>
        <taxon>Metazoa</taxon>
        <taxon>Ecdysozoa</taxon>
        <taxon>Nematoda</taxon>
        <taxon>Chromadorea</taxon>
        <taxon>Rhabditida</taxon>
        <taxon>Rhabditina</taxon>
        <taxon>Rhabditomorpha</taxon>
        <taxon>Rhabditoidea</taxon>
        <taxon>Rhabditidae</taxon>
        <taxon>Peloderinae</taxon>
        <taxon>Caenorhabditis</taxon>
    </lineage>
</organism>
<dbReference type="OrthoDB" id="10276107at2759"/>
<dbReference type="InParanoid" id="G0MW77"/>
<reference evidence="3" key="1">
    <citation type="submission" date="2011-07" db="EMBL/GenBank/DDBJ databases">
        <authorList>
            <consortium name="Caenorhabditis brenneri Sequencing and Analysis Consortium"/>
            <person name="Wilson R.K."/>
        </authorList>
    </citation>
    <scope>NUCLEOTIDE SEQUENCE [LARGE SCALE GENOMIC DNA]</scope>
    <source>
        <strain evidence="3">PB2801</strain>
    </source>
</reference>
<keyword evidence="3" id="KW-1185">Reference proteome</keyword>
<dbReference type="Proteomes" id="UP000008068">
    <property type="component" value="Unassembled WGS sequence"/>
</dbReference>
<proteinExistence type="predicted"/>
<protein>
    <submittedName>
        <fullName evidence="2">Uncharacterized protein</fullName>
    </submittedName>
</protein>
<dbReference type="AlphaFoldDB" id="G0MW77"/>
<name>G0MW77_CAEBE</name>
<accession>G0MW77</accession>